<reference evidence="2" key="1">
    <citation type="submission" date="2020-11" db="EMBL/GenBank/DDBJ databases">
        <authorList>
            <person name="Whiteford S."/>
        </authorList>
    </citation>
    <scope>NUCLEOTIDE SEQUENCE</scope>
</reference>
<proteinExistence type="predicted"/>
<evidence type="ECO:0000256" key="1">
    <source>
        <dbReference type="SAM" id="MobiDB-lite"/>
    </source>
</evidence>
<comment type="caution">
    <text evidence="2">The sequence shown here is derived from an EMBL/GenBank/DDBJ whole genome shotgun (WGS) entry which is preliminary data.</text>
</comment>
<feature type="compositionally biased region" description="Gly residues" evidence="1">
    <location>
        <begin position="1"/>
        <end position="20"/>
    </location>
</feature>
<name>A0A8S4GC41_PLUXY</name>
<evidence type="ECO:0000313" key="2">
    <source>
        <dbReference type="EMBL" id="CAG9137287.1"/>
    </source>
</evidence>
<feature type="region of interest" description="Disordered" evidence="1">
    <location>
        <begin position="1"/>
        <end position="27"/>
    </location>
</feature>
<organism evidence="2 3">
    <name type="scientific">Plutella xylostella</name>
    <name type="common">Diamondback moth</name>
    <name type="synonym">Plutella maculipennis</name>
    <dbReference type="NCBI Taxonomy" id="51655"/>
    <lineage>
        <taxon>Eukaryota</taxon>
        <taxon>Metazoa</taxon>
        <taxon>Ecdysozoa</taxon>
        <taxon>Arthropoda</taxon>
        <taxon>Hexapoda</taxon>
        <taxon>Insecta</taxon>
        <taxon>Pterygota</taxon>
        <taxon>Neoptera</taxon>
        <taxon>Endopterygota</taxon>
        <taxon>Lepidoptera</taxon>
        <taxon>Glossata</taxon>
        <taxon>Ditrysia</taxon>
        <taxon>Yponomeutoidea</taxon>
        <taxon>Plutellidae</taxon>
        <taxon>Plutella</taxon>
    </lineage>
</organism>
<feature type="non-terminal residue" evidence="2">
    <location>
        <position position="138"/>
    </location>
</feature>
<keyword evidence="3" id="KW-1185">Reference proteome</keyword>
<dbReference type="AlphaFoldDB" id="A0A8S4GC41"/>
<evidence type="ECO:0000313" key="3">
    <source>
        <dbReference type="Proteomes" id="UP000653454"/>
    </source>
</evidence>
<feature type="non-terminal residue" evidence="2">
    <location>
        <position position="1"/>
    </location>
</feature>
<sequence>VGAGGRGRHVAGGGAGGGGHVRARVRRRRPAFPPSCVRRRTCHILATIETAVDRKAAWPRCWPACRLDRFGYIDMATAASHDHQHSFLAPLPGAEGRRSPVDYDTGNCITRSAVTRLLSTCAAGQRSSRSHTTWSHIH</sequence>
<gene>
    <name evidence="2" type="ORF">PLXY2_LOCUS15540</name>
</gene>
<dbReference type="EMBL" id="CAJHNJ030000202">
    <property type="protein sequence ID" value="CAG9137287.1"/>
    <property type="molecule type" value="Genomic_DNA"/>
</dbReference>
<dbReference type="Proteomes" id="UP000653454">
    <property type="component" value="Unassembled WGS sequence"/>
</dbReference>
<accession>A0A8S4GC41</accession>
<protein>
    <submittedName>
        <fullName evidence="2">(diamondback moth) hypothetical protein</fullName>
    </submittedName>
</protein>